<dbReference type="STRING" id="471704.A0A151IU17"/>
<dbReference type="SUPFAM" id="SSF48371">
    <property type="entry name" value="ARM repeat"/>
    <property type="match status" value="1"/>
</dbReference>
<feature type="transmembrane region" description="Helical" evidence="1">
    <location>
        <begin position="264"/>
        <end position="284"/>
    </location>
</feature>
<sequence>QHFESSYPEIQHLALNVAADLIDRNSDKDINDKWNDLHHTENPKLFVKALRILVHVANTFKGRKDYLWQMLKHSVEQVPVKISIIALEILLTIAHLIFRDTMINFDTIDTICLLLKSTHPFVNEFKIAYCKLLPALCLEESGQPYFLKAKGFQRIFKAIANRICLTAAFVRGKYGVSWIEIAISQIIYKMEDSNQGRLYDACLDGNNEEYEKRITTELLGKTNSVKILADSETMTLERALAPLMTIGAFCNLAMFEYPPGQPRTYISCLYGLAKWSLFTYLFYYPCYIITFKMKTIYILDIVSLVSIILILISFCRFKVKI</sequence>
<evidence type="ECO:0000313" key="2">
    <source>
        <dbReference type="EMBL" id="KYN10949.1"/>
    </source>
</evidence>
<protein>
    <submittedName>
        <fullName evidence="2">Uncharacterized protein</fullName>
    </submittedName>
</protein>
<name>A0A151IU17_9HYME</name>
<keyword evidence="1" id="KW-1133">Transmembrane helix</keyword>
<evidence type="ECO:0000256" key="1">
    <source>
        <dbReference type="SAM" id="Phobius"/>
    </source>
</evidence>
<evidence type="ECO:0000313" key="3">
    <source>
        <dbReference type="Proteomes" id="UP000078492"/>
    </source>
</evidence>
<keyword evidence="1" id="KW-0472">Membrane</keyword>
<proteinExistence type="predicted"/>
<feature type="transmembrane region" description="Helical" evidence="1">
    <location>
        <begin position="296"/>
        <end position="319"/>
    </location>
</feature>
<keyword evidence="3" id="KW-1185">Reference proteome</keyword>
<gene>
    <name evidence="2" type="ORF">ALC57_16875</name>
</gene>
<dbReference type="InterPro" id="IPR016024">
    <property type="entry name" value="ARM-type_fold"/>
</dbReference>
<feature type="non-terminal residue" evidence="2">
    <location>
        <position position="1"/>
    </location>
</feature>
<dbReference type="Proteomes" id="UP000078492">
    <property type="component" value="Unassembled WGS sequence"/>
</dbReference>
<dbReference type="EMBL" id="KQ980968">
    <property type="protein sequence ID" value="KYN10949.1"/>
    <property type="molecule type" value="Genomic_DNA"/>
</dbReference>
<keyword evidence="1" id="KW-0812">Transmembrane</keyword>
<dbReference type="AlphaFoldDB" id="A0A151IU17"/>
<reference evidence="2 3" key="1">
    <citation type="submission" date="2015-09" db="EMBL/GenBank/DDBJ databases">
        <title>Trachymyrmex cornetzi WGS genome.</title>
        <authorList>
            <person name="Nygaard S."/>
            <person name="Hu H."/>
            <person name="Boomsma J."/>
            <person name="Zhang G."/>
        </authorList>
    </citation>
    <scope>NUCLEOTIDE SEQUENCE [LARGE SCALE GENOMIC DNA]</scope>
    <source>
        <strain evidence="2">Tcor2-1</strain>
        <tissue evidence="2">Whole body</tissue>
    </source>
</reference>
<organism evidence="2 3">
    <name type="scientific">Trachymyrmex cornetzi</name>
    <dbReference type="NCBI Taxonomy" id="471704"/>
    <lineage>
        <taxon>Eukaryota</taxon>
        <taxon>Metazoa</taxon>
        <taxon>Ecdysozoa</taxon>
        <taxon>Arthropoda</taxon>
        <taxon>Hexapoda</taxon>
        <taxon>Insecta</taxon>
        <taxon>Pterygota</taxon>
        <taxon>Neoptera</taxon>
        <taxon>Endopterygota</taxon>
        <taxon>Hymenoptera</taxon>
        <taxon>Apocrita</taxon>
        <taxon>Aculeata</taxon>
        <taxon>Formicoidea</taxon>
        <taxon>Formicidae</taxon>
        <taxon>Myrmicinae</taxon>
        <taxon>Trachymyrmex</taxon>
    </lineage>
</organism>
<accession>A0A151IU17</accession>